<comment type="catalytic activity">
    <reaction evidence="10">
        <text>uridine(54) in tRNA + (6R)-5,10-methylene-5,6,7,8-tetrahydrofolate + NADPH + H(+) = 5-methyluridine(54) in tRNA + (6S)-5,6,7,8-tetrahydrofolate + NADP(+)</text>
        <dbReference type="Rhea" id="RHEA:62372"/>
        <dbReference type="Rhea" id="RHEA-COMP:10167"/>
        <dbReference type="Rhea" id="RHEA-COMP:10193"/>
        <dbReference type="ChEBI" id="CHEBI:15378"/>
        <dbReference type="ChEBI" id="CHEBI:15636"/>
        <dbReference type="ChEBI" id="CHEBI:57453"/>
        <dbReference type="ChEBI" id="CHEBI:57783"/>
        <dbReference type="ChEBI" id="CHEBI:58349"/>
        <dbReference type="ChEBI" id="CHEBI:65315"/>
        <dbReference type="ChEBI" id="CHEBI:74447"/>
        <dbReference type="EC" id="2.1.1.74"/>
    </reaction>
</comment>
<dbReference type="InterPro" id="IPR040131">
    <property type="entry name" value="MnmG_N"/>
</dbReference>
<gene>
    <name evidence="10 12" type="primary">trmFO</name>
    <name evidence="12" type="ordered locus">MPUT_0540</name>
</gene>
<dbReference type="KEGG" id="mpf:MPUT_0540"/>
<dbReference type="PANTHER" id="PTHR11806:SF2">
    <property type="entry name" value="METHYLENETETRAHYDROFOLATE--TRNA-(URACIL-5-)-METHYLTRANSFERASE TRMFO"/>
    <property type="match status" value="1"/>
</dbReference>
<dbReference type="Gene3D" id="3.50.50.60">
    <property type="entry name" value="FAD/NAD(P)-binding domain"/>
    <property type="match status" value="2"/>
</dbReference>
<name>A0A7U4E9V4_MYCPK</name>
<evidence type="ECO:0000256" key="7">
    <source>
        <dbReference type="ARBA" id="ARBA00022827"/>
    </source>
</evidence>
<proteinExistence type="inferred from homology"/>
<dbReference type="RefSeq" id="WP_014035250.1">
    <property type="nucleotide sequence ID" value="NC_015946.1"/>
</dbReference>
<dbReference type="GO" id="GO:0047151">
    <property type="term" value="F:tRNA (uracil(54)-C5)-methyltransferase activity, 5,10-methylenetetrahydrofolate-dependent"/>
    <property type="evidence" value="ECO:0007669"/>
    <property type="project" value="UniProtKB-UniRule"/>
</dbReference>
<evidence type="ECO:0000256" key="9">
    <source>
        <dbReference type="ARBA" id="ARBA00023027"/>
    </source>
</evidence>
<dbReference type="NCBIfam" id="NF003739">
    <property type="entry name" value="PRK05335.1"/>
    <property type="match status" value="1"/>
</dbReference>
<evidence type="ECO:0000256" key="10">
    <source>
        <dbReference type="HAMAP-Rule" id="MF_01037"/>
    </source>
</evidence>
<sequence>MKTVRVIGAGLSGCEAAYQLLKRNYFVELYEVKTIKKNPIQTNDLFANLAYSDSFRSTKLTDAVGTLHCEMQLLDSLIIKNANKAATSTTSSLVLDRNKFQSYITNYLKSQPNLKIIEAEYFEIDSDIPTIIATGPIPTTNLEKAIEKLVGKNNFYLFDAVEPMILKSSIDLKNVYQQNNDLYCLLNKQQFDKIYDQLINAEIFISPLTDEIKMVHDHGFNAIETIAKKDKKLLLNTIFKAKQDSYAAVRLVQDSVRKDIYNLVGFCSSIKWPEQEKIIKNISGLANAKILRYAVMHKNDYINTAKVLNLGFQLKTHPKIFFAGQLTGVDGYVESAATAIIAAINLDRYLNKQKPLVPNINSTIGALCNYLNKTTDEIFQPIKINWALVGNKVKDLNSEKAKLKLSIKAQKAIQKYIKDINKNKSL</sequence>
<dbReference type="EMBL" id="CP003021">
    <property type="protein sequence ID" value="AEM68895.1"/>
    <property type="molecule type" value="Genomic_DNA"/>
</dbReference>
<dbReference type="GO" id="GO:0005829">
    <property type="term" value="C:cytosol"/>
    <property type="evidence" value="ECO:0007669"/>
    <property type="project" value="TreeGrafter"/>
</dbReference>
<comment type="function">
    <text evidence="10">Catalyzes the folate-dependent formation of 5-methyl-uridine at position 54 (M-5-U54) in all tRNAs.</text>
</comment>
<dbReference type="AlphaFoldDB" id="A0A7U4E9V4"/>
<keyword evidence="8 10" id="KW-0521">NADP</keyword>
<comment type="subcellular location">
    <subcellularLocation>
        <location evidence="10">Cytoplasm</location>
    </subcellularLocation>
</comment>
<evidence type="ECO:0000313" key="13">
    <source>
        <dbReference type="Proteomes" id="UP000008907"/>
    </source>
</evidence>
<accession>A0A7U4E9V4</accession>
<dbReference type="InterPro" id="IPR036188">
    <property type="entry name" value="FAD/NAD-bd_sf"/>
</dbReference>
<dbReference type="SUPFAM" id="SSF51905">
    <property type="entry name" value="FAD/NAD(P)-binding domain"/>
    <property type="match status" value="1"/>
</dbReference>
<evidence type="ECO:0000256" key="3">
    <source>
        <dbReference type="ARBA" id="ARBA00022603"/>
    </source>
</evidence>
<dbReference type="GO" id="GO:0050660">
    <property type="term" value="F:flavin adenine dinucleotide binding"/>
    <property type="evidence" value="ECO:0007669"/>
    <property type="project" value="UniProtKB-UniRule"/>
</dbReference>
<dbReference type="Proteomes" id="UP000008907">
    <property type="component" value="Chromosome"/>
</dbReference>
<keyword evidence="7 10" id="KW-0274">FAD</keyword>
<comment type="similarity">
    <text evidence="10">Belongs to the MnmG family. TrmFO subfamily.</text>
</comment>
<dbReference type="HAMAP" id="MF_01037">
    <property type="entry name" value="TrmFO"/>
    <property type="match status" value="1"/>
</dbReference>
<evidence type="ECO:0000256" key="4">
    <source>
        <dbReference type="ARBA" id="ARBA00022630"/>
    </source>
</evidence>
<evidence type="ECO:0000256" key="8">
    <source>
        <dbReference type="ARBA" id="ARBA00022857"/>
    </source>
</evidence>
<dbReference type="GO" id="GO:0002098">
    <property type="term" value="P:tRNA wobble uridine modification"/>
    <property type="evidence" value="ECO:0007669"/>
    <property type="project" value="TreeGrafter"/>
</dbReference>
<keyword evidence="2 10" id="KW-0963">Cytoplasm</keyword>
<reference evidence="12 13" key="1">
    <citation type="journal article" date="2011" name="J. Bacteriol.">
        <title>Genome Sequence of Mycoplasma putrefaciens Type Strain KS1.</title>
        <authorList>
            <person name="Calcutt M.J."/>
            <person name="Foecking M.F."/>
        </authorList>
    </citation>
    <scope>NUCLEOTIDE SEQUENCE [LARGE SCALE GENOMIC DNA]</scope>
    <source>
        <strain evidence="13">ATCC 15718 / NCTC 10155 / C30 KS-1 / KS-1</strain>
    </source>
</reference>
<feature type="domain" description="MnmG N-terminal" evidence="11">
    <location>
        <begin position="4"/>
        <end position="353"/>
    </location>
</feature>
<keyword evidence="9 10" id="KW-0520">NAD</keyword>
<organism evidence="12 13">
    <name type="scientific">Mycoplasma putrefaciens (strain ATCC 15718 / NCTC 10155 / C30 KS-1 / KS-1)</name>
    <dbReference type="NCBI Taxonomy" id="743965"/>
    <lineage>
        <taxon>Bacteria</taxon>
        <taxon>Bacillati</taxon>
        <taxon>Mycoplasmatota</taxon>
        <taxon>Mollicutes</taxon>
        <taxon>Mycoplasmataceae</taxon>
        <taxon>Mycoplasma</taxon>
    </lineage>
</organism>
<evidence type="ECO:0000256" key="2">
    <source>
        <dbReference type="ARBA" id="ARBA00022490"/>
    </source>
</evidence>
<keyword evidence="3 10" id="KW-0489">Methyltransferase</keyword>
<keyword evidence="6 10" id="KW-0819">tRNA processing</keyword>
<dbReference type="Pfam" id="PF01134">
    <property type="entry name" value="GIDA"/>
    <property type="match status" value="1"/>
</dbReference>
<dbReference type="InterPro" id="IPR002218">
    <property type="entry name" value="MnmG-rel"/>
</dbReference>
<evidence type="ECO:0000259" key="11">
    <source>
        <dbReference type="Pfam" id="PF01134"/>
    </source>
</evidence>
<comment type="catalytic activity">
    <reaction evidence="10">
        <text>uridine(54) in tRNA + (6R)-5,10-methylene-5,6,7,8-tetrahydrofolate + NADH + H(+) = 5-methyluridine(54) in tRNA + (6S)-5,6,7,8-tetrahydrofolate + NAD(+)</text>
        <dbReference type="Rhea" id="RHEA:16873"/>
        <dbReference type="Rhea" id="RHEA-COMP:10167"/>
        <dbReference type="Rhea" id="RHEA-COMP:10193"/>
        <dbReference type="ChEBI" id="CHEBI:15378"/>
        <dbReference type="ChEBI" id="CHEBI:15636"/>
        <dbReference type="ChEBI" id="CHEBI:57453"/>
        <dbReference type="ChEBI" id="CHEBI:57540"/>
        <dbReference type="ChEBI" id="CHEBI:57945"/>
        <dbReference type="ChEBI" id="CHEBI:65315"/>
        <dbReference type="ChEBI" id="CHEBI:74447"/>
        <dbReference type="EC" id="2.1.1.74"/>
    </reaction>
</comment>
<dbReference type="EC" id="2.1.1.74" evidence="10"/>
<feature type="binding site" evidence="10">
    <location>
        <begin position="8"/>
        <end position="13"/>
    </location>
    <ligand>
        <name>FAD</name>
        <dbReference type="ChEBI" id="CHEBI:57692"/>
    </ligand>
</feature>
<keyword evidence="4 10" id="KW-0285">Flavoprotein</keyword>
<dbReference type="InterPro" id="IPR004417">
    <property type="entry name" value="TrmFO"/>
</dbReference>
<protein>
    <recommendedName>
        <fullName evidence="10">Methylenetetrahydrofolate--tRNA-(uracil-5-)-methyltransferase TrmFO</fullName>
        <ecNumber evidence="10">2.1.1.74</ecNumber>
    </recommendedName>
    <alternativeName>
        <fullName evidence="10">Folate-dependent tRNA (uracil-5-)-methyltransferase</fullName>
    </alternativeName>
    <alternativeName>
        <fullName evidence="10">Folate-dependent tRNA(M-5-U54)-methyltransferase</fullName>
    </alternativeName>
</protein>
<evidence type="ECO:0000256" key="6">
    <source>
        <dbReference type="ARBA" id="ARBA00022694"/>
    </source>
</evidence>
<keyword evidence="5 10" id="KW-0808">Transferase</keyword>
<dbReference type="GO" id="GO:0030488">
    <property type="term" value="P:tRNA methylation"/>
    <property type="evidence" value="ECO:0007669"/>
    <property type="project" value="TreeGrafter"/>
</dbReference>
<evidence type="ECO:0000256" key="1">
    <source>
        <dbReference type="ARBA" id="ARBA00001974"/>
    </source>
</evidence>
<comment type="cofactor">
    <cofactor evidence="1 10">
        <name>FAD</name>
        <dbReference type="ChEBI" id="CHEBI:57692"/>
    </cofactor>
</comment>
<evidence type="ECO:0000313" key="12">
    <source>
        <dbReference type="EMBL" id="AEM68895.1"/>
    </source>
</evidence>
<dbReference type="PANTHER" id="PTHR11806">
    <property type="entry name" value="GLUCOSE INHIBITED DIVISION PROTEIN A"/>
    <property type="match status" value="1"/>
</dbReference>
<evidence type="ECO:0000256" key="5">
    <source>
        <dbReference type="ARBA" id="ARBA00022679"/>
    </source>
</evidence>